<evidence type="ECO:0000313" key="3">
    <source>
        <dbReference type="Proteomes" id="UP000036947"/>
    </source>
</evidence>
<keyword evidence="3" id="KW-1185">Reference proteome</keyword>
<dbReference type="PANTHER" id="PTHR34389:SF2">
    <property type="entry name" value="L-RHAMNOSE MUTAROTASE"/>
    <property type="match status" value="1"/>
</dbReference>
<feature type="region of interest" description="Disordered" evidence="1">
    <location>
        <begin position="1"/>
        <end position="31"/>
    </location>
</feature>
<dbReference type="AlphaFoldDB" id="A0A0L0N762"/>
<evidence type="ECO:0000256" key="1">
    <source>
        <dbReference type="SAM" id="MobiDB-lite"/>
    </source>
</evidence>
<dbReference type="EMBL" id="LFRF01000016">
    <property type="protein sequence ID" value="KND89854.1"/>
    <property type="molecule type" value="Genomic_DNA"/>
</dbReference>
<dbReference type="GO" id="GO:0016857">
    <property type="term" value="F:racemase and epimerase activity, acting on carbohydrates and derivatives"/>
    <property type="evidence" value="ECO:0007669"/>
    <property type="project" value="InterPro"/>
</dbReference>
<dbReference type="Gene3D" id="3.30.70.100">
    <property type="match status" value="1"/>
</dbReference>
<evidence type="ECO:0000313" key="2">
    <source>
        <dbReference type="EMBL" id="KND89854.1"/>
    </source>
</evidence>
<dbReference type="InterPro" id="IPR008000">
    <property type="entry name" value="Rham/fucose_mutarotase"/>
</dbReference>
<dbReference type="SUPFAM" id="SSF54909">
    <property type="entry name" value="Dimeric alpha+beta barrel"/>
    <property type="match status" value="1"/>
</dbReference>
<dbReference type="STRING" id="1163406.A0A0L0N762"/>
<dbReference type="InterPro" id="IPR011008">
    <property type="entry name" value="Dimeric_a/b-barrel"/>
</dbReference>
<protein>
    <submittedName>
        <fullName evidence="2">L-rhamnose mutarotase</fullName>
    </submittedName>
</protein>
<organism evidence="2 3">
    <name type="scientific">Tolypocladium ophioglossoides (strain CBS 100239)</name>
    <name type="common">Snaketongue truffleclub</name>
    <name type="synonym">Elaphocordyceps ophioglossoides</name>
    <dbReference type="NCBI Taxonomy" id="1163406"/>
    <lineage>
        <taxon>Eukaryota</taxon>
        <taxon>Fungi</taxon>
        <taxon>Dikarya</taxon>
        <taxon>Ascomycota</taxon>
        <taxon>Pezizomycotina</taxon>
        <taxon>Sordariomycetes</taxon>
        <taxon>Hypocreomycetidae</taxon>
        <taxon>Hypocreales</taxon>
        <taxon>Ophiocordycipitaceae</taxon>
        <taxon>Tolypocladium</taxon>
    </lineage>
</organism>
<accession>A0A0L0N762</accession>
<dbReference type="Pfam" id="PF05336">
    <property type="entry name" value="rhaM"/>
    <property type="match status" value="1"/>
</dbReference>
<proteinExistence type="predicted"/>
<name>A0A0L0N762_TOLOC</name>
<dbReference type="PANTHER" id="PTHR34389">
    <property type="entry name" value="L-RHAMNOSE MUTAROTASE"/>
    <property type="match status" value="1"/>
</dbReference>
<dbReference type="Proteomes" id="UP000036947">
    <property type="component" value="Unassembled WGS sequence"/>
</dbReference>
<comment type="caution">
    <text evidence="2">The sequence shown here is derived from an EMBL/GenBank/DDBJ whole genome shotgun (WGS) entry which is preliminary data.</text>
</comment>
<reference evidence="2 3" key="1">
    <citation type="journal article" date="2015" name="BMC Genomics">
        <title>The genome of the truffle-parasite Tolypocladium ophioglossoides and the evolution of antifungal peptaibiotics.</title>
        <authorList>
            <person name="Quandt C.A."/>
            <person name="Bushley K.E."/>
            <person name="Spatafora J.W."/>
        </authorList>
    </citation>
    <scope>NUCLEOTIDE SEQUENCE [LARGE SCALE GENOMIC DNA]</scope>
    <source>
        <strain evidence="2 3">CBS 100239</strain>
    </source>
</reference>
<sequence length="143" mass="16454">MWQPQSPTEPPKSPPGVEGAPPPRKRNPGRRFGQVVKLKPECADAYKACHAKIWPQVAKQIKDCNMEDYSIWYDDKTGLLFGSFKYLGYDFAGDMHRMAENPKVREWWEMTDSFQESLVDGATSSEAGEPSWWRSMEEVFYLA</sequence>
<dbReference type="OrthoDB" id="9981546at2759"/>
<gene>
    <name evidence="2" type="ORF">TOPH_05421</name>
</gene>